<protein>
    <submittedName>
        <fullName evidence="2">Uncharacterized protein</fullName>
    </submittedName>
</protein>
<feature type="chain" id="PRO_5047510010" evidence="1">
    <location>
        <begin position="24"/>
        <end position="86"/>
    </location>
</feature>
<keyword evidence="1" id="KW-0732">Signal</keyword>
<feature type="signal peptide" evidence="1">
    <location>
        <begin position="1"/>
        <end position="23"/>
    </location>
</feature>
<name>A0ABY8U590_TETOB</name>
<gene>
    <name evidence="2" type="ORF">OEZ85_013202</name>
</gene>
<keyword evidence="3" id="KW-1185">Reference proteome</keyword>
<proteinExistence type="predicted"/>
<reference evidence="2 3" key="1">
    <citation type="submission" date="2023-05" db="EMBL/GenBank/DDBJ databases">
        <title>A 100% complete, gapless, phased diploid assembly of the Scenedesmus obliquus UTEX 3031 genome.</title>
        <authorList>
            <person name="Biondi T.C."/>
            <person name="Hanschen E.R."/>
            <person name="Kwon T."/>
            <person name="Eng W."/>
            <person name="Kruse C.P.S."/>
            <person name="Koehler S.I."/>
            <person name="Kunde Y."/>
            <person name="Gleasner C.D."/>
            <person name="You Mak K.T."/>
            <person name="Polle J."/>
            <person name="Hovde B.T."/>
            <person name="Starkenburg S.R."/>
        </authorList>
    </citation>
    <scope>NUCLEOTIDE SEQUENCE [LARGE SCALE GENOMIC DNA]</scope>
    <source>
        <strain evidence="2 3">DOE0152z</strain>
    </source>
</reference>
<evidence type="ECO:0000256" key="1">
    <source>
        <dbReference type="SAM" id="SignalP"/>
    </source>
</evidence>
<evidence type="ECO:0000313" key="3">
    <source>
        <dbReference type="Proteomes" id="UP001244341"/>
    </source>
</evidence>
<accession>A0ABY8U590</accession>
<evidence type="ECO:0000313" key="2">
    <source>
        <dbReference type="EMBL" id="WIA16525.1"/>
    </source>
</evidence>
<organism evidence="2 3">
    <name type="scientific">Tetradesmus obliquus</name>
    <name type="common">Green alga</name>
    <name type="synonym">Acutodesmus obliquus</name>
    <dbReference type="NCBI Taxonomy" id="3088"/>
    <lineage>
        <taxon>Eukaryota</taxon>
        <taxon>Viridiplantae</taxon>
        <taxon>Chlorophyta</taxon>
        <taxon>core chlorophytes</taxon>
        <taxon>Chlorophyceae</taxon>
        <taxon>CS clade</taxon>
        <taxon>Sphaeropleales</taxon>
        <taxon>Scenedesmaceae</taxon>
        <taxon>Tetradesmus</taxon>
    </lineage>
</organism>
<sequence>MAKTACVLTVIVLALLLSSEASAACERPSAEGAALANALPIGNRRLLGGKVSITINKGAAKKTKAVVFSHLHSLKLHPFKKFSKFG</sequence>
<dbReference type="Proteomes" id="UP001244341">
    <property type="component" value="Chromosome 7b"/>
</dbReference>
<dbReference type="EMBL" id="CP126214">
    <property type="protein sequence ID" value="WIA16525.1"/>
    <property type="molecule type" value="Genomic_DNA"/>
</dbReference>